<proteinExistence type="predicted"/>
<dbReference type="GO" id="GO:0051028">
    <property type="term" value="P:mRNA transport"/>
    <property type="evidence" value="ECO:0007669"/>
    <property type="project" value="UniProtKB-KW"/>
</dbReference>
<evidence type="ECO:0000256" key="5">
    <source>
        <dbReference type="ARBA" id="ARBA00023010"/>
    </source>
</evidence>
<dbReference type="GO" id="GO:0005643">
    <property type="term" value="C:nuclear pore"/>
    <property type="evidence" value="ECO:0007669"/>
    <property type="project" value="UniProtKB-SubCell"/>
</dbReference>
<keyword evidence="4" id="KW-0653">Protein transport</keyword>
<evidence type="ECO:0000256" key="2">
    <source>
        <dbReference type="ARBA" id="ARBA00022448"/>
    </source>
</evidence>
<comment type="caution">
    <text evidence="8">The sequence shown here is derived from an EMBL/GenBank/DDBJ whole genome shotgun (WGS) entry which is preliminary data.</text>
</comment>
<dbReference type="GO" id="GO:0008139">
    <property type="term" value="F:nuclear localization sequence binding"/>
    <property type="evidence" value="ECO:0007669"/>
    <property type="project" value="InterPro"/>
</dbReference>
<evidence type="ECO:0000256" key="6">
    <source>
        <dbReference type="ARBA" id="ARBA00023132"/>
    </source>
</evidence>
<keyword evidence="6" id="KW-0906">Nuclear pore complex</keyword>
<dbReference type="STRING" id="105785.A0A2J7R4J8"/>
<evidence type="ECO:0000313" key="8">
    <source>
        <dbReference type="EMBL" id="PNF35762.1"/>
    </source>
</evidence>
<dbReference type="PANTHER" id="PTHR13437:SF2">
    <property type="entry name" value="NUCLEOPORIN P58_P45"/>
    <property type="match status" value="1"/>
</dbReference>
<dbReference type="OrthoDB" id="2538017at2759"/>
<dbReference type="GO" id="GO:0015031">
    <property type="term" value="P:protein transport"/>
    <property type="evidence" value="ECO:0007669"/>
    <property type="project" value="UniProtKB-KW"/>
</dbReference>
<keyword evidence="2" id="KW-0813">Transport</keyword>
<dbReference type="InterPro" id="IPR024882">
    <property type="entry name" value="NUP58/p45/49"/>
</dbReference>
<keyword evidence="7" id="KW-0539">Nucleus</keyword>
<evidence type="ECO:0000256" key="1">
    <source>
        <dbReference type="ARBA" id="ARBA00004567"/>
    </source>
</evidence>
<sequence>MSGFGFGNTGSSSTSGSAFGFGVNKTTTPGFTLGTTATTAAPGNLFGSTPAFGTASTLSSGLSFGAPATSQPSTGLFGNPAGQTSGLSFGTPVSSVGSTGLTFGTSSTPTGLTFGTPNVVQTGGISFGSTTTPAGQTGLSFGTPATTATGLTFGTPTTTAAQTGLSFGTSSTGLTFGTPVSFASSTGLTFGTPNTTTTQTGLAFATPTTSSGISASLAFGTPSTSAATVGFQGLQTAVTTAATLGSLTLGTSAAVTSASGFSLSAPATTSQGTGFTLGGTTTSTSGGGLFGLGVTKPLLFSLATSTTTSVGLAGTSVPSTTTTSIGLGGVDASQTKPGLAGVSPGRPDAKAVKENQIPNEILQTIEMFKNFVKTQKGQSSDIARGSIKPLHKVQEDTESLKQMLAGLTSGLQRNGALADKLKADTAKCLHHAEMAQWAHETPPGLQYDNVAPIEYFTELVAGFERDMQVFRQEIENTEKHIQSLSQPMALAPQELALAMKRLHDSFVALAGRLQTVHNSVETQKEQYLNLRKYFLKDSTNVFEESAKKSAGGVIKPNNGTNVSPGPTPFSVLGSQHGFGLLPTNTTETKSTFTSGNPLGWYGGQQHPSQFPTNLSGNIFSSGGFSGGLNTLPTPQPVDNQSFQLQKPPPGNKRATKITQSEIYLTGLFWRDCRCQEAAPGRENRCNEMLQCRVYSETLYQCYHQIHQYYLKGRAIA</sequence>
<dbReference type="Gene3D" id="6.10.140.1350">
    <property type="match status" value="1"/>
</dbReference>
<dbReference type="EMBL" id="NEVH01007405">
    <property type="protein sequence ID" value="PNF35762.1"/>
    <property type="molecule type" value="Genomic_DNA"/>
</dbReference>
<keyword evidence="9" id="KW-1185">Reference proteome</keyword>
<dbReference type="AlphaFoldDB" id="A0A2J7R4J8"/>
<evidence type="ECO:0000313" key="9">
    <source>
        <dbReference type="Proteomes" id="UP000235965"/>
    </source>
</evidence>
<protein>
    <recommendedName>
        <fullName evidence="10">Nucleoporin Nup58</fullName>
    </recommendedName>
</protein>
<evidence type="ECO:0000256" key="7">
    <source>
        <dbReference type="ARBA" id="ARBA00023242"/>
    </source>
</evidence>
<dbReference type="Proteomes" id="UP000235965">
    <property type="component" value="Unassembled WGS sequence"/>
</dbReference>
<dbReference type="FunCoup" id="A0A2J7R4J8">
    <property type="interactions" value="769"/>
</dbReference>
<name>A0A2J7R4J8_9NEOP</name>
<evidence type="ECO:0000256" key="3">
    <source>
        <dbReference type="ARBA" id="ARBA00022816"/>
    </source>
</evidence>
<gene>
    <name evidence="8" type="ORF">B7P43_G12235</name>
</gene>
<accession>A0A2J7R4J8</accession>
<dbReference type="InParanoid" id="A0A2J7R4J8"/>
<dbReference type="GO" id="GO:0017056">
    <property type="term" value="F:structural constituent of nuclear pore"/>
    <property type="evidence" value="ECO:0007669"/>
    <property type="project" value="InterPro"/>
</dbReference>
<keyword evidence="3" id="KW-0509">mRNA transport</keyword>
<reference evidence="8 9" key="1">
    <citation type="submission" date="2017-12" db="EMBL/GenBank/DDBJ databases">
        <title>Hemimetabolous genomes reveal molecular basis of termite eusociality.</title>
        <authorList>
            <person name="Harrison M.C."/>
            <person name="Jongepier E."/>
            <person name="Robertson H.M."/>
            <person name="Arning N."/>
            <person name="Bitard-Feildel T."/>
            <person name="Chao H."/>
            <person name="Childers C.P."/>
            <person name="Dinh H."/>
            <person name="Doddapaneni H."/>
            <person name="Dugan S."/>
            <person name="Gowin J."/>
            <person name="Greiner C."/>
            <person name="Han Y."/>
            <person name="Hu H."/>
            <person name="Hughes D.S.T."/>
            <person name="Huylmans A.-K."/>
            <person name="Kemena C."/>
            <person name="Kremer L.P.M."/>
            <person name="Lee S.L."/>
            <person name="Lopez-Ezquerra A."/>
            <person name="Mallet L."/>
            <person name="Monroy-Kuhn J.M."/>
            <person name="Moser A."/>
            <person name="Murali S.C."/>
            <person name="Muzny D.M."/>
            <person name="Otani S."/>
            <person name="Piulachs M.-D."/>
            <person name="Poelchau M."/>
            <person name="Qu J."/>
            <person name="Schaub F."/>
            <person name="Wada-Katsumata A."/>
            <person name="Worley K.C."/>
            <person name="Xie Q."/>
            <person name="Ylla G."/>
            <person name="Poulsen M."/>
            <person name="Gibbs R.A."/>
            <person name="Schal C."/>
            <person name="Richards S."/>
            <person name="Belles X."/>
            <person name="Korb J."/>
            <person name="Bornberg-Bauer E."/>
        </authorList>
    </citation>
    <scope>NUCLEOTIDE SEQUENCE [LARGE SCALE GENOMIC DNA]</scope>
    <source>
        <tissue evidence="8">Whole body</tissue>
    </source>
</reference>
<keyword evidence="5" id="KW-0811">Translocation</keyword>
<evidence type="ECO:0008006" key="10">
    <source>
        <dbReference type="Google" id="ProtNLM"/>
    </source>
</evidence>
<comment type="subcellular location">
    <subcellularLocation>
        <location evidence="1">Nucleus</location>
        <location evidence="1">Nuclear pore complex</location>
    </subcellularLocation>
</comment>
<organism evidence="8 9">
    <name type="scientific">Cryptotermes secundus</name>
    <dbReference type="NCBI Taxonomy" id="105785"/>
    <lineage>
        <taxon>Eukaryota</taxon>
        <taxon>Metazoa</taxon>
        <taxon>Ecdysozoa</taxon>
        <taxon>Arthropoda</taxon>
        <taxon>Hexapoda</taxon>
        <taxon>Insecta</taxon>
        <taxon>Pterygota</taxon>
        <taxon>Neoptera</taxon>
        <taxon>Polyneoptera</taxon>
        <taxon>Dictyoptera</taxon>
        <taxon>Blattodea</taxon>
        <taxon>Blattoidea</taxon>
        <taxon>Termitoidae</taxon>
        <taxon>Kalotermitidae</taxon>
        <taxon>Cryptotermitinae</taxon>
        <taxon>Cryptotermes</taxon>
    </lineage>
</organism>
<evidence type="ECO:0000256" key="4">
    <source>
        <dbReference type="ARBA" id="ARBA00022927"/>
    </source>
</evidence>
<dbReference type="PANTHER" id="PTHR13437">
    <property type="entry name" value="NUCLEOPORIN P58/P45 NUCLEOPORIN-LIKE PROTEIN 1"/>
    <property type="match status" value="1"/>
</dbReference>
<dbReference type="Pfam" id="PF15967">
    <property type="entry name" value="Nucleoporin_FG2"/>
    <property type="match status" value="1"/>
</dbReference>